<dbReference type="Pfam" id="PF14246">
    <property type="entry name" value="TetR_C_7"/>
    <property type="match status" value="1"/>
</dbReference>
<evidence type="ECO:0000259" key="7">
    <source>
        <dbReference type="PROSITE" id="PS50977"/>
    </source>
</evidence>
<keyword evidence="3 5" id="KW-0238">DNA-binding</keyword>
<name>A0ABR6Z8C0_9BURK</name>
<gene>
    <name evidence="8" type="ORF">H8L47_10580</name>
</gene>
<evidence type="ECO:0000313" key="9">
    <source>
        <dbReference type="Proteomes" id="UP000646911"/>
    </source>
</evidence>
<dbReference type="Gene3D" id="1.10.357.10">
    <property type="entry name" value="Tetracycline Repressor, domain 2"/>
    <property type="match status" value="1"/>
</dbReference>
<accession>A0ABR6Z8C0</accession>
<dbReference type="EMBL" id="JACOFX010000004">
    <property type="protein sequence ID" value="MBC3908014.1"/>
    <property type="molecule type" value="Genomic_DNA"/>
</dbReference>
<keyword evidence="1" id="KW-0678">Repressor</keyword>
<dbReference type="Pfam" id="PF00440">
    <property type="entry name" value="TetR_N"/>
    <property type="match status" value="1"/>
</dbReference>
<dbReference type="InterPro" id="IPR050109">
    <property type="entry name" value="HTH-type_TetR-like_transc_reg"/>
</dbReference>
<dbReference type="Proteomes" id="UP000646911">
    <property type="component" value="Unassembled WGS sequence"/>
</dbReference>
<dbReference type="InterPro" id="IPR001647">
    <property type="entry name" value="HTH_TetR"/>
</dbReference>
<dbReference type="PANTHER" id="PTHR30055">
    <property type="entry name" value="HTH-TYPE TRANSCRIPTIONAL REGULATOR RUTR"/>
    <property type="match status" value="1"/>
</dbReference>
<evidence type="ECO:0000256" key="1">
    <source>
        <dbReference type="ARBA" id="ARBA00022491"/>
    </source>
</evidence>
<dbReference type="Gene3D" id="1.10.10.60">
    <property type="entry name" value="Homeodomain-like"/>
    <property type="match status" value="1"/>
</dbReference>
<evidence type="ECO:0000256" key="2">
    <source>
        <dbReference type="ARBA" id="ARBA00023015"/>
    </source>
</evidence>
<dbReference type="SUPFAM" id="SSF48498">
    <property type="entry name" value="Tetracyclin repressor-like, C-terminal domain"/>
    <property type="match status" value="1"/>
</dbReference>
<dbReference type="PROSITE" id="PS50977">
    <property type="entry name" value="HTH_TETR_2"/>
    <property type="match status" value="1"/>
</dbReference>
<organism evidence="8 9">
    <name type="scientific">Undibacterium umbellatum</name>
    <dbReference type="NCBI Taxonomy" id="2762300"/>
    <lineage>
        <taxon>Bacteria</taxon>
        <taxon>Pseudomonadati</taxon>
        <taxon>Pseudomonadota</taxon>
        <taxon>Betaproteobacteria</taxon>
        <taxon>Burkholderiales</taxon>
        <taxon>Oxalobacteraceae</taxon>
        <taxon>Undibacterium</taxon>
    </lineage>
</organism>
<dbReference type="PANTHER" id="PTHR30055:SF234">
    <property type="entry name" value="HTH-TYPE TRANSCRIPTIONAL REGULATOR BETI"/>
    <property type="match status" value="1"/>
</dbReference>
<keyword evidence="9" id="KW-1185">Reference proteome</keyword>
<evidence type="ECO:0000313" key="8">
    <source>
        <dbReference type="EMBL" id="MBC3908014.1"/>
    </source>
</evidence>
<dbReference type="InterPro" id="IPR036271">
    <property type="entry name" value="Tet_transcr_reg_TetR-rel_C_sf"/>
</dbReference>
<evidence type="ECO:0000256" key="5">
    <source>
        <dbReference type="PROSITE-ProRule" id="PRU00335"/>
    </source>
</evidence>
<dbReference type="InterPro" id="IPR039536">
    <property type="entry name" value="TetR_C_Proteobacteria"/>
</dbReference>
<proteinExistence type="predicted"/>
<evidence type="ECO:0000256" key="3">
    <source>
        <dbReference type="ARBA" id="ARBA00023125"/>
    </source>
</evidence>
<dbReference type="PRINTS" id="PR00455">
    <property type="entry name" value="HTHTETR"/>
</dbReference>
<evidence type="ECO:0000256" key="4">
    <source>
        <dbReference type="ARBA" id="ARBA00023163"/>
    </source>
</evidence>
<feature type="DNA-binding region" description="H-T-H motif" evidence="5">
    <location>
        <begin position="50"/>
        <end position="69"/>
    </location>
</feature>
<dbReference type="SUPFAM" id="SSF46689">
    <property type="entry name" value="Homeodomain-like"/>
    <property type="match status" value="1"/>
</dbReference>
<dbReference type="PROSITE" id="PS01081">
    <property type="entry name" value="HTH_TETR_1"/>
    <property type="match status" value="1"/>
</dbReference>
<dbReference type="InterPro" id="IPR009057">
    <property type="entry name" value="Homeodomain-like_sf"/>
</dbReference>
<keyword evidence="4" id="KW-0804">Transcription</keyword>
<sequence>MNDRSDCDMLGLMKNPHPSQTREETTSLRREAIFQAALCCFVEKGFHQASMRDIAALAGVSVGNVYNHFPSKEVLIAEIAALEMRELAPLLLALERASPLSGLLKFARDYTALCSEPGSVMLSSEVIAESARNPVLAGLFADNHRNLVAALRRTLQAGMQAGEIDPALPADTTAALVLDAIEGHALRAVLFASKKAQRKRTEDELALLLNKLLQP</sequence>
<feature type="region of interest" description="Disordered" evidence="6">
    <location>
        <begin position="1"/>
        <end position="25"/>
    </location>
</feature>
<protein>
    <submittedName>
        <fullName evidence="8">TetR/AcrR family transcriptional regulator</fullName>
    </submittedName>
</protein>
<evidence type="ECO:0000256" key="6">
    <source>
        <dbReference type="SAM" id="MobiDB-lite"/>
    </source>
</evidence>
<dbReference type="InterPro" id="IPR023772">
    <property type="entry name" value="DNA-bd_HTH_TetR-type_CS"/>
</dbReference>
<comment type="caution">
    <text evidence="8">The sequence shown here is derived from an EMBL/GenBank/DDBJ whole genome shotgun (WGS) entry which is preliminary data.</text>
</comment>
<reference evidence="8 9" key="1">
    <citation type="submission" date="2020-08" db="EMBL/GenBank/DDBJ databases">
        <title>Novel species isolated from subtropical streams in China.</title>
        <authorList>
            <person name="Lu H."/>
        </authorList>
    </citation>
    <scope>NUCLEOTIDE SEQUENCE [LARGE SCALE GENOMIC DNA]</scope>
    <source>
        <strain evidence="8 9">NL8W</strain>
    </source>
</reference>
<keyword evidence="2" id="KW-0805">Transcription regulation</keyword>
<feature type="domain" description="HTH tetR-type" evidence="7">
    <location>
        <begin position="27"/>
        <end position="87"/>
    </location>
</feature>